<keyword evidence="1" id="KW-0732">Signal</keyword>
<organism evidence="2 3">
    <name type="scientific">Metschnikowia bicuspidata var. bicuspidata NRRL YB-4993</name>
    <dbReference type="NCBI Taxonomy" id="869754"/>
    <lineage>
        <taxon>Eukaryota</taxon>
        <taxon>Fungi</taxon>
        <taxon>Dikarya</taxon>
        <taxon>Ascomycota</taxon>
        <taxon>Saccharomycotina</taxon>
        <taxon>Pichiomycetes</taxon>
        <taxon>Metschnikowiaceae</taxon>
        <taxon>Metschnikowia</taxon>
    </lineage>
</organism>
<evidence type="ECO:0000313" key="3">
    <source>
        <dbReference type="Proteomes" id="UP000092555"/>
    </source>
</evidence>
<comment type="caution">
    <text evidence="2">The sequence shown here is derived from an EMBL/GenBank/DDBJ whole genome shotgun (WGS) entry which is preliminary data.</text>
</comment>
<dbReference type="RefSeq" id="XP_018713942.1">
    <property type="nucleotide sequence ID" value="XM_018855513.1"/>
</dbReference>
<evidence type="ECO:0000256" key="1">
    <source>
        <dbReference type="SAM" id="SignalP"/>
    </source>
</evidence>
<gene>
    <name evidence="2" type="ORF">METBIDRAFT_29920</name>
</gene>
<feature type="chain" id="PRO_5008291844" evidence="1">
    <location>
        <begin position="22"/>
        <end position="142"/>
    </location>
</feature>
<sequence length="142" mass="16410">MYELSFTLMGILILVQEITRSLPVYTFLGTLRSNQEINSETNYNLICAYEAHQVRPVMEISTITTKEKVRMWTVDPAKKPFAEKSEWEELDRELVLEDSLLMSCVSEKHVANICSWTNEETNANLNAKTIKKIANKHPQKFV</sequence>
<accession>A0A1A0HHH8</accession>
<name>A0A1A0HHH8_9ASCO</name>
<proteinExistence type="predicted"/>
<protein>
    <submittedName>
        <fullName evidence="2">Uncharacterized protein</fullName>
    </submittedName>
</protein>
<feature type="signal peptide" evidence="1">
    <location>
        <begin position="1"/>
        <end position="21"/>
    </location>
</feature>
<dbReference type="GeneID" id="30028489"/>
<evidence type="ECO:0000313" key="2">
    <source>
        <dbReference type="EMBL" id="OBA23461.1"/>
    </source>
</evidence>
<dbReference type="EMBL" id="LXTC01000001">
    <property type="protein sequence ID" value="OBA23461.1"/>
    <property type="molecule type" value="Genomic_DNA"/>
</dbReference>
<reference evidence="2 3" key="1">
    <citation type="submission" date="2016-05" db="EMBL/GenBank/DDBJ databases">
        <title>Comparative genomics of biotechnologically important yeasts.</title>
        <authorList>
            <consortium name="DOE Joint Genome Institute"/>
            <person name="Riley R."/>
            <person name="Haridas S."/>
            <person name="Wolfe K.H."/>
            <person name="Lopes M.R."/>
            <person name="Hittinger C.T."/>
            <person name="Goker M."/>
            <person name="Salamov A."/>
            <person name="Wisecaver J."/>
            <person name="Long T.M."/>
            <person name="Aerts A.L."/>
            <person name="Barry K."/>
            <person name="Choi C."/>
            <person name="Clum A."/>
            <person name="Coughlan A.Y."/>
            <person name="Deshpande S."/>
            <person name="Douglass A.P."/>
            <person name="Hanson S.J."/>
            <person name="Klenk H.-P."/>
            <person name="LaButti K."/>
            <person name="Lapidus A."/>
            <person name="Lindquist E."/>
            <person name="Lipzen A."/>
            <person name="Meier-kolthoff J.P."/>
            <person name="Ohm R.A."/>
            <person name="Otillar R.P."/>
            <person name="Pangilinan J."/>
            <person name="Peng Y."/>
            <person name="Rokas A."/>
            <person name="Rosa C.A."/>
            <person name="Scheuner C."/>
            <person name="Sibirny A.A."/>
            <person name="Slot J.C."/>
            <person name="Stielow J.B."/>
            <person name="Sun H."/>
            <person name="Kurtzman C.P."/>
            <person name="Blackwell M."/>
            <person name="Grigoriev I.V."/>
            <person name="Jeffries T.W."/>
        </authorList>
    </citation>
    <scope>NUCLEOTIDE SEQUENCE [LARGE SCALE GENOMIC DNA]</scope>
    <source>
        <strain evidence="2 3">NRRL YB-4993</strain>
    </source>
</reference>
<keyword evidence="3" id="KW-1185">Reference proteome</keyword>
<dbReference type="AlphaFoldDB" id="A0A1A0HHH8"/>
<dbReference type="OrthoDB" id="4081076at2759"/>
<dbReference type="Proteomes" id="UP000092555">
    <property type="component" value="Unassembled WGS sequence"/>
</dbReference>